<organism evidence="1 2">
    <name type="scientific">Pseudomonas baltica</name>
    <dbReference type="NCBI Taxonomy" id="2762576"/>
    <lineage>
        <taxon>Bacteria</taxon>
        <taxon>Pseudomonadati</taxon>
        <taxon>Pseudomonadota</taxon>
        <taxon>Gammaproteobacteria</taxon>
        <taxon>Pseudomonadales</taxon>
        <taxon>Pseudomonadaceae</taxon>
        <taxon>Pseudomonas</taxon>
    </lineage>
</organism>
<comment type="caution">
    <text evidence="1">The sequence shown here is derived from an EMBL/GenBank/DDBJ whole genome shotgun (WGS) entry which is preliminary data.</text>
</comment>
<sequence>MSDSDDKPVSKNVTTVFPAGFRLGKSGDNLVLEFLDDRESHLDVTFSGALTPEILIDLTQKFQNFLNELDEK</sequence>
<protein>
    <submittedName>
        <fullName evidence="1">Uncharacterized protein</fullName>
    </submittedName>
</protein>
<evidence type="ECO:0000313" key="1">
    <source>
        <dbReference type="EMBL" id="MBC2680727.1"/>
    </source>
</evidence>
<dbReference type="EMBL" id="JACMYH010000011">
    <property type="protein sequence ID" value="MBC2680727.1"/>
    <property type="molecule type" value="Genomic_DNA"/>
</dbReference>
<accession>A0A7X1G952</accession>
<dbReference type="AlphaFoldDB" id="A0A7X1G952"/>
<name>A0A7X1G952_9PSED</name>
<proteinExistence type="predicted"/>
<gene>
    <name evidence="1" type="ORF">H7993_20250</name>
</gene>
<dbReference type="Proteomes" id="UP000546173">
    <property type="component" value="Unassembled WGS sequence"/>
</dbReference>
<evidence type="ECO:0000313" key="2">
    <source>
        <dbReference type="Proteomes" id="UP000546173"/>
    </source>
</evidence>
<reference evidence="1 2" key="1">
    <citation type="submission" date="2020-08" db="EMBL/GenBank/DDBJ databases">
        <title>Pseudomonas sp. nov.</title>
        <authorList>
            <person name="Gieschler S."/>
            <person name="Fiedler G."/>
            <person name="Brinks E."/>
            <person name="Boehnlein C."/>
            <person name="Franz C.M.A.P."/>
            <person name="Kabisch J."/>
        </authorList>
    </citation>
    <scope>NUCLEOTIDE SEQUENCE [LARGE SCALE GENOMIC DNA]</scope>
    <source>
        <strain evidence="1 2">MBT-2</strain>
    </source>
</reference>
<keyword evidence="2" id="KW-1185">Reference proteome</keyword>
<dbReference type="RefSeq" id="WP_185795446.1">
    <property type="nucleotide sequence ID" value="NZ_JACMYH010000011.1"/>
</dbReference>